<feature type="compositionally biased region" description="Polar residues" evidence="4">
    <location>
        <begin position="174"/>
        <end position="189"/>
    </location>
</feature>
<dbReference type="OrthoDB" id="3554803at2759"/>
<evidence type="ECO:0000256" key="3">
    <source>
        <dbReference type="ARBA" id="ARBA00023119"/>
    </source>
</evidence>
<feature type="compositionally biased region" description="Low complexity" evidence="4">
    <location>
        <begin position="460"/>
        <end position="471"/>
    </location>
</feature>
<feature type="compositionally biased region" description="Polar residues" evidence="4">
    <location>
        <begin position="481"/>
        <end position="491"/>
    </location>
</feature>
<accession>A0A3D8RTD1</accession>
<dbReference type="Gene3D" id="1.20.5.320">
    <property type="entry name" value="6-Phosphogluconate Dehydrogenase, domain 3"/>
    <property type="match status" value="1"/>
</dbReference>
<feature type="region of interest" description="Disordered" evidence="4">
    <location>
        <begin position="212"/>
        <end position="231"/>
    </location>
</feature>
<keyword evidence="3" id="KW-0176">Collagen</keyword>
<comment type="subcellular location">
    <subcellularLocation>
        <location evidence="1">Secreted</location>
    </subcellularLocation>
</comment>
<protein>
    <submittedName>
        <fullName evidence="5">Uncharacterized protein</fullName>
    </submittedName>
</protein>
<organism evidence="5 6">
    <name type="scientific">Coleophoma cylindrospora</name>
    <dbReference type="NCBI Taxonomy" id="1849047"/>
    <lineage>
        <taxon>Eukaryota</taxon>
        <taxon>Fungi</taxon>
        <taxon>Dikarya</taxon>
        <taxon>Ascomycota</taxon>
        <taxon>Pezizomycotina</taxon>
        <taxon>Leotiomycetes</taxon>
        <taxon>Helotiales</taxon>
        <taxon>Dermateaceae</taxon>
        <taxon>Coleophoma</taxon>
    </lineage>
</organism>
<feature type="region of interest" description="Disordered" evidence="4">
    <location>
        <begin position="540"/>
        <end position="579"/>
    </location>
</feature>
<feature type="compositionally biased region" description="Basic and acidic residues" evidence="4">
    <location>
        <begin position="397"/>
        <end position="417"/>
    </location>
</feature>
<dbReference type="Pfam" id="PF01391">
    <property type="entry name" value="Collagen"/>
    <property type="match status" value="1"/>
</dbReference>
<comment type="caution">
    <text evidence="5">The sequence shown here is derived from an EMBL/GenBank/DDBJ whole genome shotgun (WGS) entry which is preliminary data.</text>
</comment>
<dbReference type="PANTHER" id="PTHR15427">
    <property type="entry name" value="EMILIN ELASTIN MICROFIBRIL INTERFACE-LOCATED PROTEIN ELASTIN MICROFIBRIL INTERFACER"/>
    <property type="match status" value="1"/>
</dbReference>
<evidence type="ECO:0000313" key="5">
    <source>
        <dbReference type="EMBL" id="RDW77071.1"/>
    </source>
</evidence>
<feature type="region of interest" description="Disordered" evidence="4">
    <location>
        <begin position="666"/>
        <end position="724"/>
    </location>
</feature>
<dbReference type="InterPro" id="IPR008160">
    <property type="entry name" value="Collagen"/>
</dbReference>
<dbReference type="InterPro" id="IPR050392">
    <property type="entry name" value="Collagen/C1q_domain"/>
</dbReference>
<feature type="compositionally biased region" description="Polar residues" evidence="4">
    <location>
        <begin position="554"/>
        <end position="565"/>
    </location>
</feature>
<evidence type="ECO:0000256" key="1">
    <source>
        <dbReference type="ARBA" id="ARBA00004613"/>
    </source>
</evidence>
<evidence type="ECO:0000256" key="4">
    <source>
        <dbReference type="SAM" id="MobiDB-lite"/>
    </source>
</evidence>
<proteinExistence type="predicted"/>
<dbReference type="GO" id="GO:0005576">
    <property type="term" value="C:extracellular region"/>
    <property type="evidence" value="ECO:0007669"/>
    <property type="project" value="UniProtKB-SubCell"/>
</dbReference>
<feature type="compositionally biased region" description="Basic and acidic residues" evidence="4">
    <location>
        <begin position="713"/>
        <end position="723"/>
    </location>
</feature>
<feature type="region of interest" description="Disordered" evidence="4">
    <location>
        <begin position="168"/>
        <end position="189"/>
    </location>
</feature>
<dbReference type="AlphaFoldDB" id="A0A3D8RTD1"/>
<gene>
    <name evidence="5" type="ORF">BP6252_05124</name>
</gene>
<dbReference type="STRING" id="1849047.A0A3D8RTD1"/>
<dbReference type="EMBL" id="PDLM01000005">
    <property type="protein sequence ID" value="RDW77071.1"/>
    <property type="molecule type" value="Genomic_DNA"/>
</dbReference>
<reference evidence="5 6" key="1">
    <citation type="journal article" date="2018" name="IMA Fungus">
        <title>IMA Genome-F 9: Draft genome sequence of Annulohypoxylon stygium, Aspergillus mulundensis, Berkeleyomyces basicola (syn. Thielaviopsis basicola), Ceratocystis smalleyi, two Cercospora beticola strains, Coleophoma cylindrospora, Fusarium fracticaudum, Phialophora cf. hyalina, and Morchella septimelata.</title>
        <authorList>
            <person name="Wingfield B.D."/>
            <person name="Bills G.F."/>
            <person name="Dong Y."/>
            <person name="Huang W."/>
            <person name="Nel W.J."/>
            <person name="Swalarsk-Parry B.S."/>
            <person name="Vaghefi N."/>
            <person name="Wilken P.M."/>
            <person name="An Z."/>
            <person name="de Beer Z.W."/>
            <person name="De Vos L."/>
            <person name="Chen L."/>
            <person name="Duong T.A."/>
            <person name="Gao Y."/>
            <person name="Hammerbacher A."/>
            <person name="Kikkert J.R."/>
            <person name="Li Y."/>
            <person name="Li H."/>
            <person name="Li K."/>
            <person name="Li Q."/>
            <person name="Liu X."/>
            <person name="Ma X."/>
            <person name="Naidoo K."/>
            <person name="Pethybridge S.J."/>
            <person name="Sun J."/>
            <person name="Steenkamp E.T."/>
            <person name="van der Nest M.A."/>
            <person name="van Wyk S."/>
            <person name="Wingfield M.J."/>
            <person name="Xiong C."/>
            <person name="Yue Q."/>
            <person name="Zhang X."/>
        </authorList>
    </citation>
    <scope>NUCLEOTIDE SEQUENCE [LARGE SCALE GENOMIC DNA]</scope>
    <source>
        <strain evidence="5 6">BP6252</strain>
    </source>
</reference>
<keyword evidence="6" id="KW-1185">Reference proteome</keyword>
<evidence type="ECO:0000313" key="6">
    <source>
        <dbReference type="Proteomes" id="UP000256645"/>
    </source>
</evidence>
<name>A0A3D8RTD1_9HELO</name>
<keyword evidence="2" id="KW-0964">Secreted</keyword>
<dbReference type="Proteomes" id="UP000256645">
    <property type="component" value="Unassembled WGS sequence"/>
</dbReference>
<evidence type="ECO:0000256" key="2">
    <source>
        <dbReference type="ARBA" id="ARBA00022525"/>
    </source>
</evidence>
<feature type="region of interest" description="Disordered" evidence="4">
    <location>
        <begin position="376"/>
        <end position="519"/>
    </location>
</feature>
<sequence>MAQHSSSFRMEHYAVWGTFRRLLQNSPQRIYSQPKICIPKPLCVRFMMPNFNINWRGCPHHLPRIGLASPQHASFHNTASQIAAQNAFKQPLTAPLERLRKKQRQRVRRRRDRASRNSTNAIHAELVAVRALRRELQALGWDQLRTMRSKAESVDSEATVHTVIDWSSDHTDTTRNNNAGTRKSPPQNNLYSRMHAADVPFKPPMEDHGGHLRVIPEGPKEKENTYGGPVDTIKTIKTRTPISALNHERSYDPRIPIKKASATKRNTASIYLPDSISCQMSTSRAVGHPKVAEKTPEIMEMDTVDTGTPKADKKRLRRYVKELELYVQATRTLPGGKLVPSSTITPSGAVSIHTIQALKPYEEQFRAAGFGISSADQRRKRVVRDRNSRPLPPATPPKDDKWSRKPEIVNLDSDNKQDQNPIKYESLTTSMTDGAVDEKGNGTSPRAATKKSLPWLKKQSNIPDISPNSNSQHGVRRSESDISFSPSSTVIDFSGEPSPINDRTPPSRTPPVPPTLDEDKIKKLVIKSFAESVKRNQAIPVSKLARGRTDSAARTKSQPQANQQKRPYKKSTPIRTEQAHVPHDGLFGFTKWELPRPSGSSDLDWVDDFEVDAYKNLDIIRGLHVVTAAACKEEVNERIEYVTGINLRKFLAEVSHIDSTKIAKHAQVQKSATGPEVLGEQGVRGAPGERGPRGLEGAIGPRGEPGVPGPRGPRGEKGERGTDGCDSVIYIVDKRHTHHRRVNSRLGVPASPQGEARFTPRFRPYRRQSLHYKV</sequence>
<dbReference type="PANTHER" id="PTHR15427:SF52">
    <property type="entry name" value="C1Q DOMAIN-CONTAINING PROTEIN"/>
    <property type="match status" value="1"/>
</dbReference>